<name>A0A8S4C1A7_9ACAR</name>
<sequence length="464" mass="52917">MQVLLNTFRLYSLIFTVVKEGLLIDLIKLKRIKTSEGKKILLDKISKKIVSVLPKLGPAFIKTGQFLATRPDIVGDIVSRNLEKLQDSLPACDFSQINAILSKSIAISEFKYIDPTAVAAASIAQVHKAETINNEVVAIKVLQPGIEAKFKSNLSLLRFVGRLIRKIFDVKRLKIEEVISRIEKNSLLEMDLRIEAASADKLRENLIHDENVYVPKIFWKYTTNNILVLEWIDGIPLYDRERLLSAGFNLESIVKKFAITFFNQAYRDGFFHADLHPGNVLVNANEDIVFLDFGIMGHLDHMNKLFIAEILKSFLERNYDLVAKLYLEAGYFPKSESINVFALSCRSIGETILNKPPNQVSISALLRQIFKTAKNFNMEIQPPLLLLQKTMMTVEGISIYLDHQTNIWLLIKPWIKKWAKSNLGIRGRLLKNTNNAENFVKDIAYIVSLGKKHLLRLQQKHTKS</sequence>
<dbReference type="Gene3D" id="1.10.510.10">
    <property type="entry name" value="Transferase(Phosphotransferase) domain 1"/>
    <property type="match status" value="1"/>
</dbReference>
<dbReference type="InterPro" id="IPR004147">
    <property type="entry name" value="ABC1_dom"/>
</dbReference>
<dbReference type="PANTHER" id="PTHR10566:SF113">
    <property type="entry name" value="PROTEIN ACTIVITY OF BC1 COMPLEX KINASE 7, CHLOROPLASTIC"/>
    <property type="match status" value="1"/>
</dbReference>
<evidence type="ECO:0000313" key="4">
    <source>
        <dbReference type="Proteomes" id="UP000837675"/>
    </source>
</evidence>
<keyword evidence="3" id="KW-0830">Ubiquinone</keyword>
<organism evidence="3 4">
    <name type="scientific">Hyalomma marginatum</name>
    <dbReference type="NCBI Taxonomy" id="34627"/>
    <lineage>
        <taxon>Eukaryota</taxon>
        <taxon>Metazoa</taxon>
        <taxon>Ecdysozoa</taxon>
        <taxon>Arthropoda</taxon>
        <taxon>Chelicerata</taxon>
        <taxon>Arachnida</taxon>
        <taxon>Acari</taxon>
        <taxon>Parasitiformes</taxon>
        <taxon>Ixodida</taxon>
        <taxon>Ixodoidea</taxon>
        <taxon>Ixodidae</taxon>
        <taxon>Hyalomminae</taxon>
        <taxon>Hyalomma</taxon>
    </lineage>
</organism>
<keyword evidence="4" id="KW-1185">Reference proteome</keyword>
<dbReference type="InterPro" id="IPR000719">
    <property type="entry name" value="Prot_kinase_dom"/>
</dbReference>
<comment type="caution">
    <text evidence="3">The sequence shown here is derived from an EMBL/GenBank/DDBJ whole genome shotgun (WGS) entry which is preliminary data.</text>
</comment>
<dbReference type="AlphaFoldDB" id="A0A8S4C1A7"/>
<evidence type="ECO:0000259" key="2">
    <source>
        <dbReference type="PROSITE" id="PS50011"/>
    </source>
</evidence>
<gene>
    <name evidence="3" type="ORF">MHYMCMPASI_00666</name>
</gene>
<dbReference type="PANTHER" id="PTHR10566">
    <property type="entry name" value="CHAPERONE-ACTIVITY OF BC1 COMPLEX CABC1 -RELATED"/>
    <property type="match status" value="1"/>
</dbReference>
<dbReference type="Proteomes" id="UP000837675">
    <property type="component" value="Unassembled WGS sequence"/>
</dbReference>
<dbReference type="PROSITE" id="PS50011">
    <property type="entry name" value="PROTEIN_KINASE_DOM"/>
    <property type="match status" value="1"/>
</dbReference>
<feature type="domain" description="Protein kinase" evidence="2">
    <location>
        <begin position="112"/>
        <end position="464"/>
    </location>
</feature>
<proteinExistence type="inferred from homology"/>
<dbReference type="InterPro" id="IPR050154">
    <property type="entry name" value="UbiB_kinase"/>
</dbReference>
<dbReference type="GO" id="GO:0006744">
    <property type="term" value="P:ubiquinone biosynthetic process"/>
    <property type="evidence" value="ECO:0007669"/>
    <property type="project" value="InterPro"/>
</dbReference>
<dbReference type="CDD" id="cd13972">
    <property type="entry name" value="UbiB"/>
    <property type="match status" value="1"/>
</dbReference>
<accession>A0A8S4C1A7</accession>
<reference evidence="3" key="1">
    <citation type="submission" date="2021-06" db="EMBL/GenBank/DDBJ databases">
        <authorList>
            <person name="Nardi T."/>
            <person name="Nardi T."/>
        </authorList>
    </citation>
    <scope>NUCLEOTIDE SEQUENCE</scope>
</reference>
<evidence type="ECO:0000313" key="3">
    <source>
        <dbReference type="EMBL" id="CAG7593123.1"/>
    </source>
</evidence>
<dbReference type="GO" id="GO:0005524">
    <property type="term" value="F:ATP binding"/>
    <property type="evidence" value="ECO:0007669"/>
    <property type="project" value="InterPro"/>
</dbReference>
<dbReference type="SUPFAM" id="SSF56112">
    <property type="entry name" value="Protein kinase-like (PK-like)"/>
    <property type="match status" value="1"/>
</dbReference>
<protein>
    <submittedName>
        <fullName evidence="3">Ubiquinone biosynthesis protein UbiB</fullName>
    </submittedName>
</protein>
<evidence type="ECO:0000256" key="1">
    <source>
        <dbReference type="ARBA" id="ARBA00009670"/>
    </source>
</evidence>
<dbReference type="InterPro" id="IPR045308">
    <property type="entry name" value="UbiB_bact"/>
</dbReference>
<dbReference type="GO" id="GO:0004672">
    <property type="term" value="F:protein kinase activity"/>
    <property type="evidence" value="ECO:0007669"/>
    <property type="project" value="InterPro"/>
</dbReference>
<comment type="similarity">
    <text evidence="1">Belongs to the protein kinase superfamily. ADCK protein kinase family.</text>
</comment>
<dbReference type="Pfam" id="PF03109">
    <property type="entry name" value="ABC1"/>
    <property type="match status" value="1"/>
</dbReference>
<dbReference type="EMBL" id="CAJVAF010000294">
    <property type="protein sequence ID" value="CAG7593123.1"/>
    <property type="molecule type" value="Genomic_DNA"/>
</dbReference>
<dbReference type="InterPro" id="IPR011009">
    <property type="entry name" value="Kinase-like_dom_sf"/>
</dbReference>